<feature type="transmembrane region" description="Helical" evidence="1">
    <location>
        <begin position="32"/>
        <end position="54"/>
    </location>
</feature>
<evidence type="ECO:0000256" key="2">
    <source>
        <dbReference type="SAM" id="SignalP"/>
    </source>
</evidence>
<keyword evidence="1" id="KW-0472">Membrane</keyword>
<keyword evidence="2" id="KW-0732">Signal</keyword>
<organism evidence="3 4">
    <name type="scientific">Deinococcus ruber</name>
    <dbReference type="NCBI Taxonomy" id="1848197"/>
    <lineage>
        <taxon>Bacteria</taxon>
        <taxon>Thermotogati</taxon>
        <taxon>Deinococcota</taxon>
        <taxon>Deinococci</taxon>
        <taxon>Deinococcales</taxon>
        <taxon>Deinococcaceae</taxon>
        <taxon>Deinococcus</taxon>
    </lineage>
</organism>
<protein>
    <recommendedName>
        <fullName evidence="5">Holin</fullName>
    </recommendedName>
</protein>
<evidence type="ECO:0008006" key="5">
    <source>
        <dbReference type="Google" id="ProtNLM"/>
    </source>
</evidence>
<feature type="transmembrane region" description="Helical" evidence="1">
    <location>
        <begin position="103"/>
        <end position="121"/>
    </location>
</feature>
<evidence type="ECO:0000313" key="3">
    <source>
        <dbReference type="EMBL" id="GGR17002.1"/>
    </source>
</evidence>
<keyword evidence="1" id="KW-1133">Transmembrane helix</keyword>
<gene>
    <name evidence="3" type="ORF">GCM10008957_32060</name>
</gene>
<comment type="caution">
    <text evidence="3">The sequence shown here is derived from an EMBL/GenBank/DDBJ whole genome shotgun (WGS) entry which is preliminary data.</text>
</comment>
<dbReference type="EMBL" id="BMQL01000019">
    <property type="protein sequence ID" value="GGR17002.1"/>
    <property type="molecule type" value="Genomic_DNA"/>
</dbReference>
<sequence>MKRIGGLVGFLLAFCFLPVALAQVVSTQTPPSLSGVVVPDYIWTIASLAIGWLVKEISSPLTALLKRRFGFQGSATQYVYILLSALFVVGFGLVSGAFGGGSAGWWAALGALVTAVIKGFGDYAKLQQAAASTMPTVNVTNVAPLVLHPAGTLGTEPLHSADGRIIGGVKPLTPGQPVQKTGLEDLK</sequence>
<feature type="signal peptide" evidence="2">
    <location>
        <begin position="1"/>
        <end position="22"/>
    </location>
</feature>
<name>A0A918FAS7_9DEIO</name>
<keyword evidence="1" id="KW-0812">Transmembrane</keyword>
<feature type="chain" id="PRO_5037621187" description="Holin" evidence="2">
    <location>
        <begin position="23"/>
        <end position="187"/>
    </location>
</feature>
<evidence type="ECO:0000256" key="1">
    <source>
        <dbReference type="SAM" id="Phobius"/>
    </source>
</evidence>
<keyword evidence="4" id="KW-1185">Reference proteome</keyword>
<dbReference type="RefSeq" id="WP_189091532.1">
    <property type="nucleotide sequence ID" value="NZ_BMQL01000019.1"/>
</dbReference>
<feature type="transmembrane region" description="Helical" evidence="1">
    <location>
        <begin position="75"/>
        <end position="97"/>
    </location>
</feature>
<proteinExistence type="predicted"/>
<dbReference type="AlphaFoldDB" id="A0A918FAS7"/>
<dbReference type="Proteomes" id="UP000603865">
    <property type="component" value="Unassembled WGS sequence"/>
</dbReference>
<evidence type="ECO:0000313" key="4">
    <source>
        <dbReference type="Proteomes" id="UP000603865"/>
    </source>
</evidence>
<reference evidence="3" key="2">
    <citation type="submission" date="2020-09" db="EMBL/GenBank/DDBJ databases">
        <authorList>
            <person name="Sun Q."/>
            <person name="Ohkuma M."/>
        </authorList>
    </citation>
    <scope>NUCLEOTIDE SEQUENCE</scope>
    <source>
        <strain evidence="3">JCM 31311</strain>
    </source>
</reference>
<accession>A0A918FAS7</accession>
<reference evidence="3" key="1">
    <citation type="journal article" date="2014" name="Int. J. Syst. Evol. Microbiol.">
        <title>Complete genome sequence of Corynebacterium casei LMG S-19264T (=DSM 44701T), isolated from a smear-ripened cheese.</title>
        <authorList>
            <consortium name="US DOE Joint Genome Institute (JGI-PGF)"/>
            <person name="Walter F."/>
            <person name="Albersmeier A."/>
            <person name="Kalinowski J."/>
            <person name="Ruckert C."/>
        </authorList>
    </citation>
    <scope>NUCLEOTIDE SEQUENCE</scope>
    <source>
        <strain evidence="3">JCM 31311</strain>
    </source>
</reference>